<feature type="region of interest" description="Disordered" evidence="1">
    <location>
        <begin position="157"/>
        <end position="198"/>
    </location>
</feature>
<protein>
    <submittedName>
        <fullName evidence="2">Uncharacterized protein</fullName>
    </submittedName>
</protein>
<reference evidence="3" key="1">
    <citation type="submission" date="2017-03" db="EMBL/GenBank/DDBJ databases">
        <title>Genomes of endolithic fungi from Antarctica.</title>
        <authorList>
            <person name="Coleine C."/>
            <person name="Masonjones S."/>
            <person name="Stajich J.E."/>
        </authorList>
    </citation>
    <scope>NUCLEOTIDE SEQUENCE [LARGE SCALE GENOMIC DNA]</scope>
    <source>
        <strain evidence="3">CCFEE 5527</strain>
    </source>
</reference>
<organism evidence="2 3">
    <name type="scientific">Cryoendolithus antarcticus</name>
    <dbReference type="NCBI Taxonomy" id="1507870"/>
    <lineage>
        <taxon>Eukaryota</taxon>
        <taxon>Fungi</taxon>
        <taxon>Dikarya</taxon>
        <taxon>Ascomycota</taxon>
        <taxon>Pezizomycotina</taxon>
        <taxon>Dothideomycetes</taxon>
        <taxon>Dothideomycetidae</taxon>
        <taxon>Cladosporiales</taxon>
        <taxon>Cladosporiaceae</taxon>
        <taxon>Cryoendolithus</taxon>
    </lineage>
</organism>
<accession>A0A1V8S886</accession>
<dbReference type="AlphaFoldDB" id="A0A1V8S886"/>
<dbReference type="InParanoid" id="A0A1V8S886"/>
<sequence>MSASLRPSRVPKPSGEVLANQTPKGVAKVSKRSASRGGGRGGKRVQAAARGKALADLIDISSSGSHSSSEEGEEGAEGATGSTPPKGVDEDEPNVVSEDGVESGPAVFTYVAQWKILCKKEKLKSTIRRYKSDLMATPITEAMAWINEEARARAKNKGSHERESKAHQFSFTFNKNGKAVPSKGHGAPTSSPVEMPASQSSSLELREQFFTWCKTQTSWRGKRMAMDEMAAVFAANGYSVKGIGTADAAE</sequence>
<dbReference type="Proteomes" id="UP000192596">
    <property type="component" value="Unassembled WGS sequence"/>
</dbReference>
<keyword evidence="3" id="KW-1185">Reference proteome</keyword>
<feature type="compositionally biased region" description="Polar residues" evidence="1">
    <location>
        <begin position="188"/>
        <end position="198"/>
    </location>
</feature>
<gene>
    <name evidence="2" type="ORF">B0A48_18662</name>
</gene>
<evidence type="ECO:0000313" key="3">
    <source>
        <dbReference type="Proteomes" id="UP000192596"/>
    </source>
</evidence>
<proteinExistence type="predicted"/>
<name>A0A1V8S886_9PEZI</name>
<evidence type="ECO:0000313" key="2">
    <source>
        <dbReference type="EMBL" id="OQN95342.1"/>
    </source>
</evidence>
<comment type="caution">
    <text evidence="2">The sequence shown here is derived from an EMBL/GenBank/DDBJ whole genome shotgun (WGS) entry which is preliminary data.</text>
</comment>
<dbReference type="EMBL" id="NAJO01000106">
    <property type="protein sequence ID" value="OQN95342.1"/>
    <property type="molecule type" value="Genomic_DNA"/>
</dbReference>
<evidence type="ECO:0000256" key="1">
    <source>
        <dbReference type="SAM" id="MobiDB-lite"/>
    </source>
</evidence>
<feature type="region of interest" description="Disordered" evidence="1">
    <location>
        <begin position="1"/>
        <end position="101"/>
    </location>
</feature>
<feature type="compositionally biased region" description="Basic and acidic residues" evidence="1">
    <location>
        <begin position="157"/>
        <end position="166"/>
    </location>
</feature>